<dbReference type="Gene3D" id="2.60.120.200">
    <property type="match status" value="1"/>
</dbReference>
<evidence type="ECO:0000256" key="1">
    <source>
        <dbReference type="ARBA" id="ARBA00022734"/>
    </source>
</evidence>
<feature type="domain" description="Galectin" evidence="2">
    <location>
        <begin position="1"/>
        <end position="117"/>
    </location>
</feature>
<evidence type="ECO:0000313" key="4">
    <source>
        <dbReference type="Proteomes" id="UP000001038"/>
    </source>
</evidence>
<name>H2MH77_ORYLA</name>
<dbReference type="Proteomes" id="UP000001038">
    <property type="component" value="Chromosome 8"/>
</dbReference>
<proteinExistence type="predicted"/>
<keyword evidence="4" id="KW-1185">Reference proteome</keyword>
<dbReference type="InterPro" id="IPR001079">
    <property type="entry name" value="Galectin_CRD"/>
</dbReference>
<reference evidence="3 4" key="1">
    <citation type="journal article" date="2007" name="Nature">
        <title>The medaka draft genome and insights into vertebrate genome evolution.</title>
        <authorList>
            <person name="Kasahara M."/>
            <person name="Naruse K."/>
            <person name="Sasaki S."/>
            <person name="Nakatani Y."/>
            <person name="Qu W."/>
            <person name="Ahsan B."/>
            <person name="Yamada T."/>
            <person name="Nagayasu Y."/>
            <person name="Doi K."/>
            <person name="Kasai Y."/>
            <person name="Jindo T."/>
            <person name="Kobayashi D."/>
            <person name="Shimada A."/>
            <person name="Toyoda A."/>
            <person name="Kuroki Y."/>
            <person name="Fujiyama A."/>
            <person name="Sasaki T."/>
            <person name="Shimizu A."/>
            <person name="Asakawa S."/>
            <person name="Shimizu N."/>
            <person name="Hashimoto S."/>
            <person name="Yang J."/>
            <person name="Lee Y."/>
            <person name="Matsushima K."/>
            <person name="Sugano S."/>
            <person name="Sakaizumi M."/>
            <person name="Narita T."/>
            <person name="Ohishi K."/>
            <person name="Haga S."/>
            <person name="Ohta F."/>
            <person name="Nomoto H."/>
            <person name="Nogata K."/>
            <person name="Morishita T."/>
            <person name="Endo T."/>
            <person name="Shin-I T."/>
            <person name="Takeda H."/>
            <person name="Morishita S."/>
            <person name="Kohara Y."/>
        </authorList>
    </citation>
    <scope>NUCLEOTIDE SEQUENCE [LARGE SCALE GENOMIC DNA]</scope>
    <source>
        <strain evidence="3 4">Hd-rR</strain>
    </source>
</reference>
<evidence type="ECO:0000259" key="2">
    <source>
        <dbReference type="PROSITE" id="PS51304"/>
    </source>
</evidence>
<sequence length="117" mass="13282">PGKGFVYLVQSNVKPRFVSACCSYSFACFSFKDLALHFDSCFHGDADGAVLIYNSKTGGFWGDEKREIDINVPLCTDLIFSAEPNFKFMAKLKKNSCTFLESKAQNESQDFRMFRIF</sequence>
<dbReference type="PROSITE" id="PS51304">
    <property type="entry name" value="GALECTIN"/>
    <property type="match status" value="1"/>
</dbReference>
<organism evidence="3 4">
    <name type="scientific">Oryzias latipes</name>
    <name type="common">Japanese rice fish</name>
    <name type="synonym">Japanese killifish</name>
    <dbReference type="NCBI Taxonomy" id="8090"/>
    <lineage>
        <taxon>Eukaryota</taxon>
        <taxon>Metazoa</taxon>
        <taxon>Chordata</taxon>
        <taxon>Craniata</taxon>
        <taxon>Vertebrata</taxon>
        <taxon>Euteleostomi</taxon>
        <taxon>Actinopterygii</taxon>
        <taxon>Neopterygii</taxon>
        <taxon>Teleostei</taxon>
        <taxon>Neoteleostei</taxon>
        <taxon>Acanthomorphata</taxon>
        <taxon>Ovalentaria</taxon>
        <taxon>Atherinomorphae</taxon>
        <taxon>Beloniformes</taxon>
        <taxon>Adrianichthyidae</taxon>
        <taxon>Oryziinae</taxon>
        <taxon>Oryzias</taxon>
    </lineage>
</organism>
<dbReference type="HOGENOM" id="CLU_037794_5_0_1"/>
<dbReference type="InParanoid" id="H2MH77"/>
<dbReference type="AlphaFoldDB" id="H2MH77"/>
<accession>H2MH77</accession>
<keyword evidence="1" id="KW-0430">Lectin</keyword>
<reference evidence="3" key="2">
    <citation type="submission" date="2025-08" db="UniProtKB">
        <authorList>
            <consortium name="Ensembl"/>
        </authorList>
    </citation>
    <scope>IDENTIFICATION</scope>
    <source>
        <strain evidence="3">Hd-rR</strain>
    </source>
</reference>
<dbReference type="Ensembl" id="ENSORLT00000017977.2">
    <property type="protein sequence ID" value="ENSORLP00000017976.2"/>
    <property type="gene ID" value="ENSORLG00000014337.2"/>
</dbReference>
<dbReference type="GO" id="GO:0030246">
    <property type="term" value="F:carbohydrate binding"/>
    <property type="evidence" value="ECO:0000318"/>
    <property type="project" value="GO_Central"/>
</dbReference>
<protein>
    <recommendedName>
        <fullName evidence="2">Galectin domain-containing protein</fullName>
    </recommendedName>
</protein>
<dbReference type="InterPro" id="IPR013320">
    <property type="entry name" value="ConA-like_dom_sf"/>
</dbReference>
<reference evidence="3" key="3">
    <citation type="submission" date="2025-09" db="UniProtKB">
        <authorList>
            <consortium name="Ensembl"/>
        </authorList>
    </citation>
    <scope>IDENTIFICATION</scope>
    <source>
        <strain evidence="3">Hd-rR</strain>
    </source>
</reference>
<dbReference type="SUPFAM" id="SSF49899">
    <property type="entry name" value="Concanavalin A-like lectins/glucanases"/>
    <property type="match status" value="1"/>
</dbReference>
<evidence type="ECO:0000313" key="3">
    <source>
        <dbReference type="Ensembl" id="ENSORLP00000017976.2"/>
    </source>
</evidence>